<dbReference type="InterPro" id="IPR021333">
    <property type="entry name" value="DUF2946"/>
</dbReference>
<dbReference type="AlphaFoldDB" id="A0A1N6NFT2"/>
<reference evidence="2 3" key="1">
    <citation type="submission" date="2017-01" db="EMBL/GenBank/DDBJ databases">
        <authorList>
            <person name="Mah S.A."/>
            <person name="Swanson W.J."/>
            <person name="Moy G.W."/>
            <person name="Vacquier V.D."/>
        </authorList>
    </citation>
    <scope>NUCLEOTIDE SEQUENCE [LARGE SCALE GENOMIC DNA]</scope>
    <source>
        <strain evidence="2 3">RU36E</strain>
    </source>
</reference>
<name>A0A1N6NFT2_AQUAC</name>
<evidence type="ECO:0008006" key="4">
    <source>
        <dbReference type="Google" id="ProtNLM"/>
    </source>
</evidence>
<evidence type="ECO:0000313" key="2">
    <source>
        <dbReference type="EMBL" id="SIP90846.1"/>
    </source>
</evidence>
<dbReference type="RefSeq" id="WP_076423589.1">
    <property type="nucleotide sequence ID" value="NZ_FTMP01000001.1"/>
</dbReference>
<accession>A0A1N6NFT2</accession>
<organism evidence="2 3">
    <name type="scientific">Aquipseudomonas alcaligenes</name>
    <name type="common">Pseudomonas alcaligenes</name>
    <dbReference type="NCBI Taxonomy" id="43263"/>
    <lineage>
        <taxon>Bacteria</taxon>
        <taxon>Pseudomonadati</taxon>
        <taxon>Pseudomonadota</taxon>
        <taxon>Gammaproteobacteria</taxon>
        <taxon>Pseudomonadales</taxon>
        <taxon>Pseudomonadaceae</taxon>
        <taxon>Aquipseudomonas</taxon>
    </lineage>
</organism>
<dbReference type="Pfam" id="PF11162">
    <property type="entry name" value="DUF2946"/>
    <property type="match status" value="1"/>
</dbReference>
<proteinExistence type="predicted"/>
<dbReference type="EMBL" id="FTMP01000001">
    <property type="protein sequence ID" value="SIP90846.1"/>
    <property type="molecule type" value="Genomic_DNA"/>
</dbReference>
<evidence type="ECO:0000256" key="1">
    <source>
        <dbReference type="SAM" id="SignalP"/>
    </source>
</evidence>
<gene>
    <name evidence="2" type="ORF">SAMN05878282_101273</name>
</gene>
<feature type="chain" id="PRO_5012545973" description="DUF2946 domain-containing protein" evidence="1">
    <location>
        <begin position="33"/>
        <end position="120"/>
    </location>
</feature>
<dbReference type="Proteomes" id="UP000185841">
    <property type="component" value="Unassembled WGS sequence"/>
</dbReference>
<keyword evidence="1" id="KW-0732">Signal</keyword>
<protein>
    <recommendedName>
        <fullName evidence="4">DUF2946 domain-containing protein</fullName>
    </recommendedName>
</protein>
<feature type="signal peptide" evidence="1">
    <location>
        <begin position="1"/>
        <end position="32"/>
    </location>
</feature>
<sequence>MNPTRRLQSSARLALLAMFLLLVAPLFSQAVAASAVPAWMSEMACGDAGHEPQSYDAPLWAQCGYCTLLLSSPALSGALPNLAGVARFVVGAAMAPLSAALGVPVIPHDAPPRAPPHRVV</sequence>
<evidence type="ECO:0000313" key="3">
    <source>
        <dbReference type="Proteomes" id="UP000185841"/>
    </source>
</evidence>